<gene>
    <name evidence="2" type="ORF">GBAR_LOCUS22154</name>
</gene>
<name>A0AA35T3P6_GEOBA</name>
<sequence>MRPAVGSKFGCLRRAPATTLFRRRKRETTADEPHPDGAGAAHHLHCRPACARAQAPRHQAQPPGSDRLYLRRAPDVRARRPHPQGPHGLWRGDPHVGRRDAGRAGADSGDPCRGGVPGRRQAHHRAPADPPGHGGEPAQPPRRRDHHAGRGDRAERGPEDRIGHGHQHRRPPGADRQPLPLLRDQPGARLRPGGDLRHAPRHPVRHCRALRAGAGEGGRAGGNRRPRPGHRLQQPHRGHDRFARSQGSGDRPRESGRLPGSVGRW</sequence>
<evidence type="ECO:0000313" key="3">
    <source>
        <dbReference type="Proteomes" id="UP001174909"/>
    </source>
</evidence>
<comment type="caution">
    <text evidence="2">The sequence shown here is derived from an EMBL/GenBank/DDBJ whole genome shotgun (WGS) entry which is preliminary data.</text>
</comment>
<evidence type="ECO:0000313" key="2">
    <source>
        <dbReference type="EMBL" id="CAI8039756.1"/>
    </source>
</evidence>
<organism evidence="2 3">
    <name type="scientific">Geodia barretti</name>
    <name type="common">Barrett's horny sponge</name>
    <dbReference type="NCBI Taxonomy" id="519541"/>
    <lineage>
        <taxon>Eukaryota</taxon>
        <taxon>Metazoa</taxon>
        <taxon>Porifera</taxon>
        <taxon>Demospongiae</taxon>
        <taxon>Heteroscleromorpha</taxon>
        <taxon>Tetractinellida</taxon>
        <taxon>Astrophorina</taxon>
        <taxon>Geodiidae</taxon>
        <taxon>Geodia</taxon>
    </lineage>
</organism>
<feature type="region of interest" description="Disordered" evidence="1">
    <location>
        <begin position="1"/>
        <end position="265"/>
    </location>
</feature>
<feature type="compositionally biased region" description="Basic residues" evidence="1">
    <location>
        <begin position="222"/>
        <end position="239"/>
    </location>
</feature>
<feature type="compositionally biased region" description="Basic residues" evidence="1">
    <location>
        <begin position="199"/>
        <end position="209"/>
    </location>
</feature>
<dbReference type="Proteomes" id="UP001174909">
    <property type="component" value="Unassembled WGS sequence"/>
</dbReference>
<feature type="compositionally biased region" description="Basic and acidic residues" evidence="1">
    <location>
        <begin position="68"/>
        <end position="78"/>
    </location>
</feature>
<dbReference type="EMBL" id="CASHTH010003061">
    <property type="protein sequence ID" value="CAI8039756.1"/>
    <property type="molecule type" value="Genomic_DNA"/>
</dbReference>
<proteinExistence type="predicted"/>
<protein>
    <submittedName>
        <fullName evidence="2">Uncharacterized protein</fullName>
    </submittedName>
</protein>
<feature type="compositionally biased region" description="Basic and acidic residues" evidence="1">
    <location>
        <begin position="90"/>
        <end position="102"/>
    </location>
</feature>
<keyword evidence="3" id="KW-1185">Reference proteome</keyword>
<evidence type="ECO:0000256" key="1">
    <source>
        <dbReference type="SAM" id="MobiDB-lite"/>
    </source>
</evidence>
<accession>A0AA35T3P6</accession>
<reference evidence="2" key="1">
    <citation type="submission" date="2023-03" db="EMBL/GenBank/DDBJ databases">
        <authorList>
            <person name="Steffen K."/>
            <person name="Cardenas P."/>
        </authorList>
    </citation>
    <scope>NUCLEOTIDE SEQUENCE</scope>
</reference>
<dbReference type="AlphaFoldDB" id="A0AA35T3P6"/>
<feature type="compositionally biased region" description="Low complexity" evidence="1">
    <location>
        <begin position="47"/>
        <end position="63"/>
    </location>
</feature>
<feature type="compositionally biased region" description="Basic and acidic residues" evidence="1">
    <location>
        <begin position="148"/>
        <end position="163"/>
    </location>
</feature>